<keyword evidence="2" id="KW-1185">Reference proteome</keyword>
<dbReference type="InterPro" id="IPR036691">
    <property type="entry name" value="Endo/exonu/phosph_ase_sf"/>
</dbReference>
<name>E1WY78_HALMS</name>
<dbReference type="EMBL" id="FQ312005">
    <property type="protein sequence ID" value="CBW27633.1"/>
    <property type="molecule type" value="Genomic_DNA"/>
</dbReference>
<reference evidence="2" key="1">
    <citation type="journal article" date="2013" name="ISME J.">
        <title>A small predatory core genome in the divergent marine Bacteriovorax marinus SJ and the terrestrial Bdellovibrio bacteriovorus.</title>
        <authorList>
            <person name="Crossman L.C."/>
            <person name="Chen H."/>
            <person name="Cerdeno-Tarraga A.M."/>
            <person name="Brooks K."/>
            <person name="Quail M.A."/>
            <person name="Pineiro S.A."/>
            <person name="Hobley L."/>
            <person name="Sockett R.E."/>
            <person name="Bentley S.D."/>
            <person name="Parkhill J."/>
            <person name="Williams H.N."/>
            <person name="Stine O.C."/>
        </authorList>
    </citation>
    <scope>NUCLEOTIDE SEQUENCE [LARGE SCALE GENOMIC DNA]</scope>
    <source>
        <strain evidence="2">ATCC BAA-682 / DSM 15412 / SJ</strain>
    </source>
</reference>
<dbReference type="SUPFAM" id="SSF56219">
    <property type="entry name" value="DNase I-like"/>
    <property type="match status" value="1"/>
</dbReference>
<proteinExistence type="predicted"/>
<sequence length="564" mass="64932">MFMAKLHYTLWIFIALTLLGNSFAKTVEEDREAIAEFLQECRNNKLYLIKDEFDVDCGELYQHYNSNSDKQYSQSQARRNGQVRIAGFNLWHPGSQNSGYKDYKLIAQIIDKSDVVGALELLPLVSLDAKNNSEVVSILAEGPAQLRSLKRELNAANRSGDLDEVQELKAKITIISDTLKKAPSLYREPGYLKVLSELRKLDSSWSLILSPRGDSAKPTHVKELTGFFYRGRSVKPITNEHCQETYSRTSGKKYACFPNLRKSFMGRETSHVFSRRPLLGSFKSGSFDFSLLASHVVFTSPHPVEDKEDMENILRPSFGVSDYKDLGVGLDSTNYARFAEAKIIMEFMQKLKRKYKEKDIIYVGDMNLTADNPFWSNLLKETGEHELLIEVETSLSLAKVNYRGVPTNAMASNYDHFIVPKNSLSNCKKENDDYDTSRLEYLSGDVYRYISDNYIVRSKRIKNSTQVYPEDILEESLTESYDYSLTKTGERHMKKMISSLESQLKKVYTIKRGEIVKDDSRINQRLSYFRDRVFLSQLSNNTFYRVYKEVISDHYPIFLNCSNR</sequence>
<dbReference type="AlphaFoldDB" id="E1WY78"/>
<dbReference type="KEGG" id="bmx:BMS_2859"/>
<evidence type="ECO:0000313" key="1">
    <source>
        <dbReference type="EMBL" id="CBW27633.1"/>
    </source>
</evidence>
<gene>
    <name evidence="1" type="ordered locus">BMS_2859</name>
</gene>
<dbReference type="PATRIC" id="fig|862908.3.peg.2734"/>
<dbReference type="Gene3D" id="3.60.10.10">
    <property type="entry name" value="Endonuclease/exonuclease/phosphatase"/>
    <property type="match status" value="1"/>
</dbReference>
<protein>
    <submittedName>
        <fullName evidence="1">Exported protein</fullName>
    </submittedName>
</protein>
<accession>E1WY78</accession>
<dbReference type="Proteomes" id="UP000008963">
    <property type="component" value="Chromosome"/>
</dbReference>
<evidence type="ECO:0000313" key="2">
    <source>
        <dbReference type="Proteomes" id="UP000008963"/>
    </source>
</evidence>
<dbReference type="HOGENOM" id="CLU_482955_0_0_7"/>
<organism evidence="1 2">
    <name type="scientific">Halobacteriovorax marinus (strain ATCC BAA-682 / DSM 15412 / SJ)</name>
    <name type="common">Bacteriovorax marinus</name>
    <dbReference type="NCBI Taxonomy" id="862908"/>
    <lineage>
        <taxon>Bacteria</taxon>
        <taxon>Pseudomonadati</taxon>
        <taxon>Bdellovibrionota</taxon>
        <taxon>Bacteriovoracia</taxon>
        <taxon>Bacteriovoracales</taxon>
        <taxon>Halobacteriovoraceae</taxon>
        <taxon>Halobacteriovorax</taxon>
    </lineage>
</organism>